<protein>
    <submittedName>
        <fullName evidence="3">Pentapeptide repeat-containing protein</fullName>
    </submittedName>
</protein>
<dbReference type="Gene3D" id="2.160.20.80">
    <property type="entry name" value="E3 ubiquitin-protein ligase SopA"/>
    <property type="match status" value="1"/>
</dbReference>
<feature type="transmembrane region" description="Helical" evidence="2">
    <location>
        <begin position="81"/>
        <end position="101"/>
    </location>
</feature>
<proteinExistence type="predicted"/>
<evidence type="ECO:0000313" key="4">
    <source>
        <dbReference type="Proteomes" id="UP000785653"/>
    </source>
</evidence>
<dbReference type="AlphaFoldDB" id="A0A930LVQ5"/>
<keyword evidence="2" id="KW-1133">Transmembrane helix</keyword>
<evidence type="ECO:0000256" key="2">
    <source>
        <dbReference type="SAM" id="Phobius"/>
    </source>
</evidence>
<evidence type="ECO:0000256" key="1">
    <source>
        <dbReference type="SAM" id="MobiDB-lite"/>
    </source>
</evidence>
<organism evidence="3 4">
    <name type="scientific">Rothia mucilaginosa</name>
    <dbReference type="NCBI Taxonomy" id="43675"/>
    <lineage>
        <taxon>Bacteria</taxon>
        <taxon>Bacillati</taxon>
        <taxon>Actinomycetota</taxon>
        <taxon>Actinomycetes</taxon>
        <taxon>Micrococcales</taxon>
        <taxon>Micrococcaceae</taxon>
        <taxon>Rothia</taxon>
    </lineage>
</organism>
<feature type="region of interest" description="Disordered" evidence="1">
    <location>
        <begin position="1"/>
        <end position="23"/>
    </location>
</feature>
<sequence>MLEGDHSYQRGQENLVPSNNASSIPESQVIPKAQENPWYIQHFTRLLIGFGLGGGAIALVLPWMLWLFCGMSSGSSDQLRLHLLYVTGGVIAVLTLLQTNWKNQGDRIKIDADIKKNEQDAEKNQRDHIRQVHAERRSRYTKAVEQLADEKATVRLGGIYTLVGLVDEWLADDTFNPEERQKEGQVIINNLCSYIRSPFTLALKAEMFEGDSEPDNYEGDFSKDQAAFREEQDVRRTIFVEMSKRSSTFIRDGLGKIIDTSLGTWSDFEFDFSRASIFYPLSNLTIEKGNFSSAKFYSNADCSGATFTQTADFSEATFTQTADFSEATFTQTVNFSWAT</sequence>
<gene>
    <name evidence="3" type="ORF">HXO65_08545</name>
</gene>
<keyword evidence="2" id="KW-0812">Transmembrane</keyword>
<evidence type="ECO:0000313" key="3">
    <source>
        <dbReference type="EMBL" id="MBF1674232.1"/>
    </source>
</evidence>
<dbReference type="EMBL" id="JABZXS010000212">
    <property type="protein sequence ID" value="MBF1674232.1"/>
    <property type="molecule type" value="Genomic_DNA"/>
</dbReference>
<reference evidence="3" key="1">
    <citation type="submission" date="2020-04" db="EMBL/GenBank/DDBJ databases">
        <title>Deep metagenomics examines the oral microbiome during advanced dental caries in children, revealing novel taxa and co-occurrences with host molecules.</title>
        <authorList>
            <person name="Baker J.L."/>
            <person name="Morton J.T."/>
            <person name="Dinis M."/>
            <person name="Alvarez R."/>
            <person name="Tran N.C."/>
            <person name="Knight R."/>
            <person name="Edlund A."/>
        </authorList>
    </citation>
    <scope>NUCLEOTIDE SEQUENCE</scope>
    <source>
        <strain evidence="3">JCVI_47_bin.3</strain>
    </source>
</reference>
<feature type="non-terminal residue" evidence="3">
    <location>
        <position position="339"/>
    </location>
</feature>
<feature type="transmembrane region" description="Helical" evidence="2">
    <location>
        <begin position="46"/>
        <end position="69"/>
    </location>
</feature>
<dbReference type="Proteomes" id="UP000785653">
    <property type="component" value="Unassembled WGS sequence"/>
</dbReference>
<keyword evidence="2" id="KW-0472">Membrane</keyword>
<accession>A0A930LVQ5</accession>
<name>A0A930LVQ5_9MICC</name>
<feature type="compositionally biased region" description="Polar residues" evidence="1">
    <location>
        <begin position="9"/>
        <end position="23"/>
    </location>
</feature>
<comment type="caution">
    <text evidence="3">The sequence shown here is derived from an EMBL/GenBank/DDBJ whole genome shotgun (WGS) entry which is preliminary data.</text>
</comment>